<keyword evidence="2" id="KW-1185">Reference proteome</keyword>
<gene>
    <name evidence="1" type="ORF">X798_00026</name>
</gene>
<evidence type="ECO:0000313" key="1">
    <source>
        <dbReference type="EMBL" id="OZC12395.1"/>
    </source>
</evidence>
<reference evidence="1 2" key="1">
    <citation type="submission" date="2015-12" db="EMBL/GenBank/DDBJ databases">
        <title>Draft genome of the nematode, Onchocerca flexuosa.</title>
        <authorList>
            <person name="Mitreva M."/>
        </authorList>
    </citation>
    <scope>NUCLEOTIDE SEQUENCE [LARGE SCALE GENOMIC DNA]</scope>
    <source>
        <strain evidence="1">Red Deer</strain>
    </source>
</reference>
<sequence>MRRFLTNNNTSRPTEQVEQQVVLDWVTEVEVESICEGLEKNCMSSYDPKNRFLLPKEDKIFKNF</sequence>
<proteinExistence type="predicted"/>
<name>A0A238C5H7_9BILA</name>
<protein>
    <submittedName>
        <fullName evidence="1">Uncharacterized protein</fullName>
    </submittedName>
</protein>
<accession>A0A238C5H7</accession>
<organism evidence="1 2">
    <name type="scientific">Onchocerca flexuosa</name>
    <dbReference type="NCBI Taxonomy" id="387005"/>
    <lineage>
        <taxon>Eukaryota</taxon>
        <taxon>Metazoa</taxon>
        <taxon>Ecdysozoa</taxon>
        <taxon>Nematoda</taxon>
        <taxon>Chromadorea</taxon>
        <taxon>Rhabditida</taxon>
        <taxon>Spirurina</taxon>
        <taxon>Spiruromorpha</taxon>
        <taxon>Filarioidea</taxon>
        <taxon>Onchocercidae</taxon>
        <taxon>Onchocerca</taxon>
    </lineage>
</organism>
<dbReference type="Proteomes" id="UP000242913">
    <property type="component" value="Unassembled WGS sequence"/>
</dbReference>
<dbReference type="AlphaFoldDB" id="A0A238C5H7"/>
<evidence type="ECO:0000313" key="2">
    <source>
        <dbReference type="Proteomes" id="UP000242913"/>
    </source>
</evidence>
<dbReference type="EMBL" id="KZ269977">
    <property type="protein sequence ID" value="OZC12395.1"/>
    <property type="molecule type" value="Genomic_DNA"/>
</dbReference>